<accession>A0A2S2PGE8</accession>
<organism evidence="1">
    <name type="scientific">Schizaphis graminum</name>
    <name type="common">Green bug aphid</name>
    <dbReference type="NCBI Taxonomy" id="13262"/>
    <lineage>
        <taxon>Eukaryota</taxon>
        <taxon>Metazoa</taxon>
        <taxon>Ecdysozoa</taxon>
        <taxon>Arthropoda</taxon>
        <taxon>Hexapoda</taxon>
        <taxon>Insecta</taxon>
        <taxon>Pterygota</taxon>
        <taxon>Neoptera</taxon>
        <taxon>Paraneoptera</taxon>
        <taxon>Hemiptera</taxon>
        <taxon>Sternorrhyncha</taxon>
        <taxon>Aphidomorpha</taxon>
        <taxon>Aphidoidea</taxon>
        <taxon>Aphididae</taxon>
        <taxon>Aphidini</taxon>
        <taxon>Schizaphis</taxon>
    </lineage>
</organism>
<dbReference type="AlphaFoldDB" id="A0A2S2PGE8"/>
<evidence type="ECO:0000313" key="1">
    <source>
        <dbReference type="EMBL" id="MBY28484.1"/>
    </source>
</evidence>
<protein>
    <recommendedName>
        <fullName evidence="2">Ecdysteroid UDP-glucosyltransferase</fullName>
    </recommendedName>
</protein>
<name>A0A2S2PGE8_SCHGA</name>
<proteinExistence type="predicted"/>
<gene>
    <name evidence="1" type="ORF">g.89392</name>
</gene>
<dbReference type="EMBL" id="GGMR01015865">
    <property type="protein sequence ID" value="MBY28484.1"/>
    <property type="molecule type" value="Transcribed_RNA"/>
</dbReference>
<sequence>MLPNIFLCTISCAVIAITRVSNILVFMPMPFKSHIRGFQPLFEELTHRGHNVTVVSSYPQNRQIANYTDIGPFFINEPGSSKFCGFSRAWSNLFQFWLGD</sequence>
<dbReference type="SUPFAM" id="SSF53756">
    <property type="entry name" value="UDP-Glycosyltransferase/glycogen phosphorylase"/>
    <property type="match status" value="1"/>
</dbReference>
<evidence type="ECO:0008006" key="2">
    <source>
        <dbReference type="Google" id="ProtNLM"/>
    </source>
</evidence>
<dbReference type="Gene3D" id="3.40.50.2000">
    <property type="entry name" value="Glycogen Phosphorylase B"/>
    <property type="match status" value="1"/>
</dbReference>
<reference evidence="1" key="1">
    <citation type="submission" date="2018-04" db="EMBL/GenBank/DDBJ databases">
        <title>Transcriptome of Schizaphis graminum biotype I.</title>
        <authorList>
            <person name="Scully E.D."/>
            <person name="Geib S.M."/>
            <person name="Palmer N.A."/>
            <person name="Koch K."/>
            <person name="Bradshaw J."/>
            <person name="Heng-Moss T."/>
            <person name="Sarath G."/>
        </authorList>
    </citation>
    <scope>NUCLEOTIDE SEQUENCE</scope>
</reference>